<name>A0A0L0DJS9_THETB</name>
<dbReference type="GO" id="GO:0005524">
    <property type="term" value="F:ATP binding"/>
    <property type="evidence" value="ECO:0007669"/>
    <property type="project" value="UniProtKB-KW"/>
</dbReference>
<evidence type="ECO:0000256" key="9">
    <source>
        <dbReference type="SAM" id="MobiDB-lite"/>
    </source>
</evidence>
<dbReference type="EC" id="2.7.11.1" evidence="1"/>
<keyword evidence="2" id="KW-0723">Serine/threonine-protein kinase</keyword>
<evidence type="ECO:0000256" key="3">
    <source>
        <dbReference type="ARBA" id="ARBA00022679"/>
    </source>
</evidence>
<comment type="catalytic activity">
    <reaction evidence="8">
        <text>L-seryl-[protein] + ATP = O-phospho-L-seryl-[protein] + ADP + H(+)</text>
        <dbReference type="Rhea" id="RHEA:17989"/>
        <dbReference type="Rhea" id="RHEA-COMP:9863"/>
        <dbReference type="Rhea" id="RHEA-COMP:11604"/>
        <dbReference type="ChEBI" id="CHEBI:15378"/>
        <dbReference type="ChEBI" id="CHEBI:29999"/>
        <dbReference type="ChEBI" id="CHEBI:30616"/>
        <dbReference type="ChEBI" id="CHEBI:83421"/>
        <dbReference type="ChEBI" id="CHEBI:456216"/>
        <dbReference type="EC" id="2.7.11.1"/>
    </reaction>
</comment>
<dbReference type="GO" id="GO:0005956">
    <property type="term" value="C:protein kinase CK2 complex"/>
    <property type="evidence" value="ECO:0007669"/>
    <property type="project" value="TreeGrafter"/>
</dbReference>
<evidence type="ECO:0000313" key="12">
    <source>
        <dbReference type="Proteomes" id="UP000054408"/>
    </source>
</evidence>
<proteinExistence type="predicted"/>
<evidence type="ECO:0000256" key="8">
    <source>
        <dbReference type="ARBA" id="ARBA00048679"/>
    </source>
</evidence>
<evidence type="ECO:0000313" key="11">
    <source>
        <dbReference type="EMBL" id="KNC51548.1"/>
    </source>
</evidence>
<evidence type="ECO:0000256" key="1">
    <source>
        <dbReference type="ARBA" id="ARBA00012513"/>
    </source>
</evidence>
<feature type="region of interest" description="Disordered" evidence="9">
    <location>
        <begin position="1"/>
        <end position="24"/>
    </location>
</feature>
<keyword evidence="12" id="KW-1185">Reference proteome</keyword>
<dbReference type="InterPro" id="IPR008271">
    <property type="entry name" value="Ser/Thr_kinase_AS"/>
</dbReference>
<evidence type="ECO:0000256" key="7">
    <source>
        <dbReference type="ARBA" id="ARBA00047899"/>
    </source>
</evidence>
<protein>
    <recommendedName>
        <fullName evidence="1">non-specific serine/threonine protein kinase</fullName>
        <ecNumber evidence="1">2.7.11.1</ecNumber>
    </recommendedName>
</protein>
<dbReference type="InterPro" id="IPR000719">
    <property type="entry name" value="Prot_kinase_dom"/>
</dbReference>
<evidence type="ECO:0000256" key="6">
    <source>
        <dbReference type="ARBA" id="ARBA00022840"/>
    </source>
</evidence>
<keyword evidence="3" id="KW-0808">Transferase</keyword>
<dbReference type="Pfam" id="PF00069">
    <property type="entry name" value="Pkinase"/>
    <property type="match status" value="1"/>
</dbReference>
<dbReference type="PANTHER" id="PTHR24054:SF0">
    <property type="entry name" value="CASEIN KINASE II SUBUNIT ALPHA"/>
    <property type="match status" value="1"/>
</dbReference>
<comment type="catalytic activity">
    <reaction evidence="7">
        <text>L-threonyl-[protein] + ATP = O-phospho-L-threonyl-[protein] + ADP + H(+)</text>
        <dbReference type="Rhea" id="RHEA:46608"/>
        <dbReference type="Rhea" id="RHEA-COMP:11060"/>
        <dbReference type="Rhea" id="RHEA-COMP:11605"/>
        <dbReference type="ChEBI" id="CHEBI:15378"/>
        <dbReference type="ChEBI" id="CHEBI:30013"/>
        <dbReference type="ChEBI" id="CHEBI:30616"/>
        <dbReference type="ChEBI" id="CHEBI:61977"/>
        <dbReference type="ChEBI" id="CHEBI:456216"/>
        <dbReference type="EC" id="2.7.11.1"/>
    </reaction>
</comment>
<reference evidence="11 12" key="1">
    <citation type="submission" date="2010-05" db="EMBL/GenBank/DDBJ databases">
        <title>The Genome Sequence of Thecamonas trahens ATCC 50062.</title>
        <authorList>
            <consortium name="The Broad Institute Genome Sequencing Platform"/>
            <person name="Russ C."/>
            <person name="Cuomo C."/>
            <person name="Shea T."/>
            <person name="Young S.K."/>
            <person name="Zeng Q."/>
            <person name="Koehrsen M."/>
            <person name="Haas B."/>
            <person name="Borodovsky M."/>
            <person name="Guigo R."/>
            <person name="Alvarado L."/>
            <person name="Berlin A."/>
            <person name="Bochicchio J."/>
            <person name="Borenstein D."/>
            <person name="Chapman S."/>
            <person name="Chen Z."/>
            <person name="Freedman E."/>
            <person name="Gellesch M."/>
            <person name="Goldberg J."/>
            <person name="Griggs A."/>
            <person name="Gujja S."/>
            <person name="Heilman E."/>
            <person name="Heiman D."/>
            <person name="Hepburn T."/>
            <person name="Howarth C."/>
            <person name="Jen D."/>
            <person name="Larson L."/>
            <person name="Mehta T."/>
            <person name="Park D."/>
            <person name="Pearson M."/>
            <person name="Roberts A."/>
            <person name="Saif S."/>
            <person name="Shenoy N."/>
            <person name="Sisk P."/>
            <person name="Stolte C."/>
            <person name="Sykes S."/>
            <person name="Thomson T."/>
            <person name="Walk T."/>
            <person name="White J."/>
            <person name="Yandava C."/>
            <person name="Burger G."/>
            <person name="Gray M.W."/>
            <person name="Holland P.W.H."/>
            <person name="King N."/>
            <person name="Lang F.B.F."/>
            <person name="Roger A.J."/>
            <person name="Ruiz-Trillo I."/>
            <person name="Lander E."/>
            <person name="Nusbaum C."/>
        </authorList>
    </citation>
    <scope>NUCLEOTIDE SEQUENCE [LARGE SCALE GENOMIC DNA]</scope>
    <source>
        <strain evidence="11 12">ATCC 50062</strain>
    </source>
</reference>
<dbReference type="EMBL" id="GL349468">
    <property type="protein sequence ID" value="KNC51548.1"/>
    <property type="molecule type" value="Genomic_DNA"/>
</dbReference>
<gene>
    <name evidence="11" type="ORF">AMSG_07448</name>
</gene>
<dbReference type="GO" id="GO:0005634">
    <property type="term" value="C:nucleus"/>
    <property type="evidence" value="ECO:0007669"/>
    <property type="project" value="TreeGrafter"/>
</dbReference>
<feature type="compositionally biased region" description="Basic residues" evidence="9">
    <location>
        <begin position="369"/>
        <end position="382"/>
    </location>
</feature>
<sequence>MPSVVQVSSQPTGSTSWSDGDEELPSDLVATDELFDGAPGESSLSSLQSAEAVVAPREYANVNRRLPADRFDYLARPLEWPALESIGLAVDWSETLGRGAYGEVYRVDRVGRNPPCDSLPDGVSLPRRLRCGAELCVKTLANKPVHNRGPLDSDVWMGRVAKEIHMLKLVQGGPNIVAFGGSYVTAGSDVRLLLFERIESSSFNTLFLALKGLEIPLYLYKLLAALDFTHSRGLIHRDVKGGNILYNRASQKLRLIDWGFAEFYFPDATMSSWPGTRNYKAPELFLHYRQYSYAVDMWAFGCVMGTLVLKRFPLFSSAPHADKRVANRMQLASVVRYLGLRDYEAYLAAYDFPARALVDYSPDALYNRSRKSRSKAKAKAKAKSPLPSPPPTTTSTVDEQHEVATSSLDDSTPRVKEKATKKKKKKAKRKAAAHLDRVDWRRLAAAYDDGRATDAALDLLDRVLVYDHTNRLTAAEAMRHPYFDEVRSRLGTSWDKPIPLGLSSTSISTSSSISASDSSTSYSTFKRREASGNYL</sequence>
<dbReference type="InterPro" id="IPR011009">
    <property type="entry name" value="Kinase-like_dom_sf"/>
</dbReference>
<keyword evidence="5 11" id="KW-0418">Kinase</keyword>
<evidence type="ECO:0000256" key="5">
    <source>
        <dbReference type="ARBA" id="ARBA00022777"/>
    </source>
</evidence>
<dbReference type="PANTHER" id="PTHR24054">
    <property type="entry name" value="CASEIN KINASE II SUBUNIT ALPHA"/>
    <property type="match status" value="1"/>
</dbReference>
<dbReference type="AlphaFoldDB" id="A0A0L0DJS9"/>
<feature type="domain" description="Protein kinase" evidence="10">
    <location>
        <begin position="90"/>
        <end position="483"/>
    </location>
</feature>
<feature type="compositionally biased region" description="Basic residues" evidence="9">
    <location>
        <begin position="419"/>
        <end position="431"/>
    </location>
</feature>
<dbReference type="RefSeq" id="XP_013755950.1">
    <property type="nucleotide sequence ID" value="XM_013900496.1"/>
</dbReference>
<dbReference type="Gene3D" id="3.30.200.20">
    <property type="entry name" value="Phosphorylase Kinase, domain 1"/>
    <property type="match status" value="1"/>
</dbReference>
<feature type="region of interest" description="Disordered" evidence="9">
    <location>
        <begin position="369"/>
        <end position="431"/>
    </location>
</feature>
<dbReference type="Gene3D" id="1.10.510.10">
    <property type="entry name" value="Transferase(Phosphotransferase) domain 1"/>
    <property type="match status" value="2"/>
</dbReference>
<keyword evidence="6" id="KW-0067">ATP-binding</keyword>
<organism evidence="11 12">
    <name type="scientific">Thecamonas trahens ATCC 50062</name>
    <dbReference type="NCBI Taxonomy" id="461836"/>
    <lineage>
        <taxon>Eukaryota</taxon>
        <taxon>Apusozoa</taxon>
        <taxon>Apusomonadida</taxon>
        <taxon>Apusomonadidae</taxon>
        <taxon>Thecamonas</taxon>
    </lineage>
</organism>
<dbReference type="eggNOG" id="KOG0668">
    <property type="taxonomic scope" value="Eukaryota"/>
</dbReference>
<dbReference type="GeneID" id="25566364"/>
<dbReference type="OrthoDB" id="1668230at2759"/>
<keyword evidence="4" id="KW-0547">Nucleotide-binding</keyword>
<dbReference type="GO" id="GO:0004674">
    <property type="term" value="F:protein serine/threonine kinase activity"/>
    <property type="evidence" value="ECO:0007669"/>
    <property type="project" value="UniProtKB-KW"/>
</dbReference>
<dbReference type="PROSITE" id="PS00108">
    <property type="entry name" value="PROTEIN_KINASE_ST"/>
    <property type="match status" value="1"/>
</dbReference>
<evidence type="ECO:0000256" key="4">
    <source>
        <dbReference type="ARBA" id="ARBA00022741"/>
    </source>
</evidence>
<feature type="compositionally biased region" description="Polar residues" evidence="9">
    <location>
        <begin position="1"/>
        <end position="18"/>
    </location>
</feature>
<dbReference type="SMART" id="SM00220">
    <property type="entry name" value="S_TKc"/>
    <property type="match status" value="1"/>
</dbReference>
<evidence type="ECO:0000256" key="2">
    <source>
        <dbReference type="ARBA" id="ARBA00022527"/>
    </source>
</evidence>
<dbReference type="PROSITE" id="PS50011">
    <property type="entry name" value="PROTEIN_KINASE_DOM"/>
    <property type="match status" value="1"/>
</dbReference>
<dbReference type="GO" id="GO:0005829">
    <property type="term" value="C:cytosol"/>
    <property type="evidence" value="ECO:0007669"/>
    <property type="project" value="TreeGrafter"/>
</dbReference>
<dbReference type="GO" id="GO:0051726">
    <property type="term" value="P:regulation of cell cycle"/>
    <property type="evidence" value="ECO:0007669"/>
    <property type="project" value="TreeGrafter"/>
</dbReference>
<dbReference type="InterPro" id="IPR045216">
    <property type="entry name" value="CK2_alpha"/>
</dbReference>
<dbReference type="SUPFAM" id="SSF56112">
    <property type="entry name" value="Protein kinase-like (PK-like)"/>
    <property type="match status" value="1"/>
</dbReference>
<accession>A0A0L0DJS9</accession>
<evidence type="ECO:0000259" key="10">
    <source>
        <dbReference type="PROSITE" id="PS50011"/>
    </source>
</evidence>
<dbReference type="Proteomes" id="UP000054408">
    <property type="component" value="Unassembled WGS sequence"/>
</dbReference>